<dbReference type="PIRSF" id="PIRSF001434">
    <property type="entry name" value="CGS"/>
    <property type="match status" value="1"/>
</dbReference>
<feature type="modified residue" description="N6-(pyridoxal phosphate)lysine" evidence="3">
    <location>
        <position position="195"/>
    </location>
</feature>
<comment type="caution">
    <text evidence="5">The sequence shown here is derived from an EMBL/GenBank/DDBJ whole genome shotgun (WGS) entry which is preliminary data.</text>
</comment>
<dbReference type="InterPro" id="IPR015421">
    <property type="entry name" value="PyrdxlP-dep_Trfase_major"/>
</dbReference>
<keyword evidence="2 3" id="KW-0663">Pyridoxal phosphate</keyword>
<dbReference type="Gene3D" id="3.40.640.10">
    <property type="entry name" value="Type I PLP-dependent aspartate aminotransferase-like (Major domain)"/>
    <property type="match status" value="1"/>
</dbReference>
<evidence type="ECO:0000313" key="6">
    <source>
        <dbReference type="Proteomes" id="UP000240357"/>
    </source>
</evidence>
<keyword evidence="6" id="KW-1185">Reference proteome</keyword>
<dbReference type="Proteomes" id="UP000240357">
    <property type="component" value="Unassembled WGS sequence"/>
</dbReference>
<accession>A0A2T2YMQ2</accession>
<dbReference type="Pfam" id="PF01053">
    <property type="entry name" value="Cys_Met_Meta_PP"/>
    <property type="match status" value="1"/>
</dbReference>
<gene>
    <name evidence="5" type="ORF">AHMF7605_26460</name>
</gene>
<evidence type="ECO:0000256" key="3">
    <source>
        <dbReference type="PIRSR" id="PIRSR001434-2"/>
    </source>
</evidence>
<reference evidence="5 6" key="1">
    <citation type="submission" date="2018-03" db="EMBL/GenBank/DDBJ databases">
        <title>Adhaeribacter sp. HMF7605 Genome sequencing and assembly.</title>
        <authorList>
            <person name="Kang H."/>
            <person name="Kang J."/>
            <person name="Cha I."/>
            <person name="Kim H."/>
            <person name="Joh K."/>
        </authorList>
    </citation>
    <scope>NUCLEOTIDE SEQUENCE [LARGE SCALE GENOMIC DNA]</scope>
    <source>
        <strain evidence="5 6">HMF7605</strain>
    </source>
</reference>
<protein>
    <submittedName>
        <fullName evidence="5">Cystathionine beta-lyase</fullName>
    </submittedName>
</protein>
<dbReference type="GO" id="GO:0030170">
    <property type="term" value="F:pyridoxal phosphate binding"/>
    <property type="evidence" value="ECO:0007669"/>
    <property type="project" value="InterPro"/>
</dbReference>
<dbReference type="GO" id="GO:0005737">
    <property type="term" value="C:cytoplasm"/>
    <property type="evidence" value="ECO:0007669"/>
    <property type="project" value="TreeGrafter"/>
</dbReference>
<dbReference type="AlphaFoldDB" id="A0A2T2YMQ2"/>
<dbReference type="CDD" id="cd00614">
    <property type="entry name" value="CGS_like"/>
    <property type="match status" value="1"/>
</dbReference>
<dbReference type="GO" id="GO:0019346">
    <property type="term" value="P:transsulfuration"/>
    <property type="evidence" value="ECO:0007669"/>
    <property type="project" value="InterPro"/>
</dbReference>
<dbReference type="FunFam" id="3.40.640.10:FF:000046">
    <property type="entry name" value="Cystathionine gamma-lyase"/>
    <property type="match status" value="1"/>
</dbReference>
<dbReference type="EMBL" id="PYFT01000001">
    <property type="protein sequence ID" value="PSR56787.1"/>
    <property type="molecule type" value="Genomic_DNA"/>
</dbReference>
<comment type="similarity">
    <text evidence="4">Belongs to the trans-sulfuration enzymes family.</text>
</comment>
<dbReference type="PANTHER" id="PTHR11808">
    <property type="entry name" value="TRANS-SULFURATION ENZYME FAMILY MEMBER"/>
    <property type="match status" value="1"/>
</dbReference>
<keyword evidence="5" id="KW-0456">Lyase</keyword>
<dbReference type="SUPFAM" id="SSF53383">
    <property type="entry name" value="PLP-dependent transferases"/>
    <property type="match status" value="1"/>
</dbReference>
<dbReference type="Gene3D" id="3.90.1150.10">
    <property type="entry name" value="Aspartate Aminotransferase, domain 1"/>
    <property type="match status" value="1"/>
</dbReference>
<dbReference type="InterPro" id="IPR015422">
    <property type="entry name" value="PyrdxlP-dep_Trfase_small"/>
</dbReference>
<evidence type="ECO:0000256" key="2">
    <source>
        <dbReference type="ARBA" id="ARBA00022898"/>
    </source>
</evidence>
<evidence type="ECO:0000313" key="5">
    <source>
        <dbReference type="EMBL" id="PSR56787.1"/>
    </source>
</evidence>
<name>A0A2T2YMQ2_9BACT</name>
<dbReference type="InterPro" id="IPR000277">
    <property type="entry name" value="Cys/Met-Metab_PyrdxlP-dep_enz"/>
</dbReference>
<dbReference type="RefSeq" id="WP_106932963.1">
    <property type="nucleotide sequence ID" value="NZ_PYFT01000001.1"/>
</dbReference>
<evidence type="ECO:0000256" key="1">
    <source>
        <dbReference type="ARBA" id="ARBA00001933"/>
    </source>
</evidence>
<dbReference type="OrthoDB" id="634606at2"/>
<organism evidence="5 6">
    <name type="scientific">Adhaeribacter arboris</name>
    <dbReference type="NCBI Taxonomy" id="2072846"/>
    <lineage>
        <taxon>Bacteria</taxon>
        <taxon>Pseudomonadati</taxon>
        <taxon>Bacteroidota</taxon>
        <taxon>Cytophagia</taxon>
        <taxon>Cytophagales</taxon>
        <taxon>Hymenobacteraceae</taxon>
        <taxon>Adhaeribacter</taxon>
    </lineage>
</organism>
<sequence length="381" mass="41915">MSANEHAPIKPKITPIYQTSVFTFNDLNELEAYFDEPGQHYMYSRFGNPNSDELAAEVNKLEKGDGAVVTSSGMSAILTAILTFCQAGDHVLCAEEIYGGSATLLAQELKRLGITVTFVPTEQTYELSSYVQENTKALLAETISNPLLTVLDIARIAALCREFQLKLIMDNTFASPVITRPLELGADLVMHSVTKYLAGHSDVTAGVIVAKGEETAKRIRQIVMYYGLNLSPFDSWLAARGLKTLRLRIKQHSANALEIAQFLNQHPKVRRVYYPGLENHPQNELARQQGNGLFGGMLSFQISDEMEKVNAFMRALPHIPFAPSLAGVTTSISHPLKTSHRSFSPEQQEKLGITLGLIRLSVGIEEAQDLIQELDAALAAI</sequence>
<comment type="cofactor">
    <cofactor evidence="1 4">
        <name>pyridoxal 5'-phosphate</name>
        <dbReference type="ChEBI" id="CHEBI:597326"/>
    </cofactor>
</comment>
<dbReference type="InterPro" id="IPR015424">
    <property type="entry name" value="PyrdxlP-dep_Trfase"/>
</dbReference>
<dbReference type="GO" id="GO:0016846">
    <property type="term" value="F:carbon-sulfur lyase activity"/>
    <property type="evidence" value="ECO:0007669"/>
    <property type="project" value="TreeGrafter"/>
</dbReference>
<proteinExistence type="inferred from homology"/>
<evidence type="ECO:0000256" key="4">
    <source>
        <dbReference type="RuleBase" id="RU362118"/>
    </source>
</evidence>